<sequence>METEKQKNNVEESLSPAISENSLLTEGPCDEEDFGFAANEYFAHRIIGRGSSSTVWLATKSSTNAEYAIKEFRKSVLRRQKRVELLQNANRRNAGVPIDRISLEKNMLQDERSDPFCYIRNELDIVQSLNHPNIVKVLDVINNEYLDMLLVVLNYCPNGKLASVDHGISFSAFPEERCQFYFRQLVFCVDYVHRENVIHRDIKPDNLLLDAARNLCMIDFGQAEFLPADGLVNVVSSTPAFMAPELLSSPYQKVDGRKTDIWSMGVTLYVIAFAKLPFSGTSISEMITNITEKELEIPNYASDTLRNVLTKLLEKDPQRRMNTQELLKDPFVT</sequence>
<dbReference type="Gene3D" id="3.30.200.20">
    <property type="entry name" value="Phosphorylase Kinase, domain 1"/>
    <property type="match status" value="1"/>
</dbReference>
<dbReference type="SUPFAM" id="SSF56112">
    <property type="entry name" value="Protein kinase-like (PK-like)"/>
    <property type="match status" value="1"/>
</dbReference>
<reference evidence="9 10" key="1">
    <citation type="journal article" date="2011" name="Science">
        <title>Comparative functional genomics of the fission yeasts.</title>
        <authorList>
            <person name="Rhind N."/>
            <person name="Chen Z."/>
            <person name="Yassour M."/>
            <person name="Thompson D.A."/>
            <person name="Haas B.J."/>
            <person name="Habib N."/>
            <person name="Wapinski I."/>
            <person name="Roy S."/>
            <person name="Lin M.F."/>
            <person name="Heiman D.I."/>
            <person name="Young S.K."/>
            <person name="Furuya K."/>
            <person name="Guo Y."/>
            <person name="Pidoux A."/>
            <person name="Chen H.M."/>
            <person name="Robbertse B."/>
            <person name="Goldberg J.M."/>
            <person name="Aoki K."/>
            <person name="Bayne E.H."/>
            <person name="Berlin A.M."/>
            <person name="Desjardins C.A."/>
            <person name="Dobbs E."/>
            <person name="Dukaj L."/>
            <person name="Fan L."/>
            <person name="FitzGerald M.G."/>
            <person name="French C."/>
            <person name="Gujja S."/>
            <person name="Hansen K."/>
            <person name="Keifenheim D."/>
            <person name="Levin J.Z."/>
            <person name="Mosher R.A."/>
            <person name="Mueller C.A."/>
            <person name="Pfiffner J."/>
            <person name="Priest M."/>
            <person name="Russ C."/>
            <person name="Smialowska A."/>
            <person name="Swoboda P."/>
            <person name="Sykes S.M."/>
            <person name="Vaughn M."/>
            <person name="Vengrova S."/>
            <person name="Yoder R."/>
            <person name="Zeng Q."/>
            <person name="Allshire R."/>
            <person name="Baulcombe D."/>
            <person name="Birren B.W."/>
            <person name="Brown W."/>
            <person name="Ekwall K."/>
            <person name="Kellis M."/>
            <person name="Leatherwood J."/>
            <person name="Levin H."/>
            <person name="Margalit H."/>
            <person name="Martienssen R."/>
            <person name="Nieduszynski C.A."/>
            <person name="Spatafora J.W."/>
            <person name="Friedman N."/>
            <person name="Dalgaard J.Z."/>
            <person name="Baumann P."/>
            <person name="Niki H."/>
            <person name="Regev A."/>
            <person name="Nusbaum C."/>
        </authorList>
    </citation>
    <scope>NUCLEOTIDE SEQUENCE [LARGE SCALE GENOMIC DNA]</scope>
    <source>
        <strain evidence="10">OY26 / ATCC MYA-4695 / CBS 11777 / NBRC 106824 / NRRL Y48691</strain>
    </source>
</reference>
<dbReference type="GO" id="GO:0005737">
    <property type="term" value="C:cytoplasm"/>
    <property type="evidence" value="ECO:0007669"/>
    <property type="project" value="TreeGrafter"/>
</dbReference>
<dbReference type="OrthoDB" id="68483at2759"/>
<dbReference type="InterPro" id="IPR017441">
    <property type="entry name" value="Protein_kinase_ATP_BS"/>
</dbReference>
<dbReference type="PANTHER" id="PTHR43895">
    <property type="entry name" value="CALCIUM/CALMODULIN-DEPENDENT PROTEIN KINASE KINASE-RELATED"/>
    <property type="match status" value="1"/>
</dbReference>
<comment type="similarity">
    <text evidence="7">Belongs to the protein kinase superfamily.</text>
</comment>
<name>S9VTH0_SCHCR</name>
<protein>
    <submittedName>
        <fullName evidence="9">CAMKK/META protein kinase Ppk34</fullName>
    </submittedName>
</protein>
<dbReference type="PROSITE" id="PS00108">
    <property type="entry name" value="PROTEIN_KINASE_ST"/>
    <property type="match status" value="1"/>
</dbReference>
<gene>
    <name evidence="9" type="ORF">SPOG_02350</name>
</gene>
<keyword evidence="1 7" id="KW-0723">Serine/threonine-protein kinase</keyword>
<dbReference type="InterPro" id="IPR011009">
    <property type="entry name" value="Kinase-like_dom_sf"/>
</dbReference>
<dbReference type="InterPro" id="IPR000719">
    <property type="entry name" value="Prot_kinase_dom"/>
</dbReference>
<evidence type="ECO:0000256" key="1">
    <source>
        <dbReference type="ARBA" id="ARBA00022527"/>
    </source>
</evidence>
<dbReference type="FunFam" id="1.10.510.10:FF:000571">
    <property type="entry name" value="Maternal embryonic leucine zipper kinase"/>
    <property type="match status" value="1"/>
</dbReference>
<evidence type="ECO:0000313" key="10">
    <source>
        <dbReference type="Proteomes" id="UP000015464"/>
    </source>
</evidence>
<proteinExistence type="inferred from homology"/>
<evidence type="ECO:0000256" key="4">
    <source>
        <dbReference type="ARBA" id="ARBA00022777"/>
    </source>
</evidence>
<dbReference type="RefSeq" id="XP_013023746.1">
    <property type="nucleotide sequence ID" value="XM_013168292.1"/>
</dbReference>
<dbReference type="Proteomes" id="UP000015464">
    <property type="component" value="Unassembled WGS sequence"/>
</dbReference>
<dbReference type="Gene3D" id="1.10.510.10">
    <property type="entry name" value="Transferase(Phosphotransferase) domain 1"/>
    <property type="match status" value="1"/>
</dbReference>
<dbReference type="PROSITE" id="PS50011">
    <property type="entry name" value="PROTEIN_KINASE_DOM"/>
    <property type="match status" value="1"/>
</dbReference>
<organism evidence="9 10">
    <name type="scientific">Schizosaccharomyces cryophilus (strain OY26 / ATCC MYA-4695 / CBS 11777 / NBRC 106824 / NRRL Y48691)</name>
    <name type="common">Fission yeast</name>
    <dbReference type="NCBI Taxonomy" id="653667"/>
    <lineage>
        <taxon>Eukaryota</taxon>
        <taxon>Fungi</taxon>
        <taxon>Dikarya</taxon>
        <taxon>Ascomycota</taxon>
        <taxon>Taphrinomycotina</taxon>
        <taxon>Schizosaccharomycetes</taxon>
        <taxon>Schizosaccharomycetales</taxon>
        <taxon>Schizosaccharomycetaceae</taxon>
        <taxon>Schizosaccharomyces</taxon>
    </lineage>
</organism>
<evidence type="ECO:0000256" key="2">
    <source>
        <dbReference type="ARBA" id="ARBA00022679"/>
    </source>
</evidence>
<dbReference type="HOGENOM" id="CLU_000288_63_0_1"/>
<evidence type="ECO:0000313" key="9">
    <source>
        <dbReference type="EMBL" id="EPY51173.1"/>
    </source>
</evidence>
<keyword evidence="10" id="KW-1185">Reference proteome</keyword>
<evidence type="ECO:0000256" key="7">
    <source>
        <dbReference type="RuleBase" id="RU000304"/>
    </source>
</evidence>
<dbReference type="SMART" id="SM00220">
    <property type="entry name" value="S_TKc"/>
    <property type="match status" value="1"/>
</dbReference>
<dbReference type="InterPro" id="IPR008271">
    <property type="entry name" value="Ser/Thr_kinase_AS"/>
</dbReference>
<evidence type="ECO:0000256" key="6">
    <source>
        <dbReference type="PROSITE-ProRule" id="PRU10141"/>
    </source>
</evidence>
<dbReference type="AlphaFoldDB" id="S9VTH0"/>
<keyword evidence="5 6" id="KW-0067">ATP-binding</keyword>
<dbReference type="GeneID" id="25036674"/>
<dbReference type="PROSITE" id="PS00107">
    <property type="entry name" value="PROTEIN_KINASE_ATP"/>
    <property type="match status" value="1"/>
</dbReference>
<feature type="domain" description="Protein kinase" evidence="8">
    <location>
        <begin position="41"/>
        <end position="332"/>
    </location>
</feature>
<evidence type="ECO:0000256" key="3">
    <source>
        <dbReference type="ARBA" id="ARBA00022741"/>
    </source>
</evidence>
<accession>S9VTH0</accession>
<keyword evidence="4 9" id="KW-0418">Kinase</keyword>
<dbReference type="CDD" id="cd14008">
    <property type="entry name" value="STKc_LKB1_CaMKK"/>
    <property type="match status" value="1"/>
</dbReference>
<dbReference type="eggNOG" id="KOG0583">
    <property type="taxonomic scope" value="Eukaryota"/>
</dbReference>
<dbReference type="STRING" id="653667.S9VTH0"/>
<dbReference type="OMA" id="GLHEMIL"/>
<evidence type="ECO:0000256" key="5">
    <source>
        <dbReference type="ARBA" id="ARBA00022840"/>
    </source>
</evidence>
<dbReference type="GO" id="GO:0005524">
    <property type="term" value="F:ATP binding"/>
    <property type="evidence" value="ECO:0007669"/>
    <property type="project" value="UniProtKB-UniRule"/>
</dbReference>
<dbReference type="EMBL" id="KE546991">
    <property type="protein sequence ID" value="EPY51173.1"/>
    <property type="molecule type" value="Genomic_DNA"/>
</dbReference>
<dbReference type="GO" id="GO:0007165">
    <property type="term" value="P:signal transduction"/>
    <property type="evidence" value="ECO:0007669"/>
    <property type="project" value="TreeGrafter"/>
</dbReference>
<dbReference type="Pfam" id="PF00069">
    <property type="entry name" value="Pkinase"/>
    <property type="match status" value="1"/>
</dbReference>
<dbReference type="PANTHER" id="PTHR43895:SF150">
    <property type="entry name" value="SERINE_THREONINE-PROTEIN KINASE STK11"/>
    <property type="match status" value="1"/>
</dbReference>
<dbReference type="GO" id="GO:0004674">
    <property type="term" value="F:protein serine/threonine kinase activity"/>
    <property type="evidence" value="ECO:0007669"/>
    <property type="project" value="UniProtKB-KW"/>
</dbReference>
<feature type="binding site" evidence="6">
    <location>
        <position position="70"/>
    </location>
    <ligand>
        <name>ATP</name>
        <dbReference type="ChEBI" id="CHEBI:30616"/>
    </ligand>
</feature>
<evidence type="ECO:0000259" key="8">
    <source>
        <dbReference type="PROSITE" id="PS50011"/>
    </source>
</evidence>
<keyword evidence="3 6" id="KW-0547">Nucleotide-binding</keyword>
<keyword evidence="2" id="KW-0808">Transferase</keyword>